<dbReference type="Proteomes" id="UP000439903">
    <property type="component" value="Unassembled WGS sequence"/>
</dbReference>
<protein>
    <submittedName>
        <fullName evidence="10">Toxin biosynthesis protein</fullName>
    </submittedName>
</protein>
<feature type="transmembrane region" description="Helical" evidence="8">
    <location>
        <begin position="14"/>
        <end position="32"/>
    </location>
</feature>
<evidence type="ECO:0000256" key="2">
    <source>
        <dbReference type="ARBA" id="ARBA00005179"/>
    </source>
</evidence>
<proteinExistence type="inferred from homology"/>
<keyword evidence="6 8" id="KW-1133">Transmembrane helix</keyword>
<feature type="transmembrane region" description="Helical" evidence="8">
    <location>
        <begin position="195"/>
        <end position="224"/>
    </location>
</feature>
<dbReference type="EMBL" id="WTPW01000484">
    <property type="protein sequence ID" value="KAF0507079.1"/>
    <property type="molecule type" value="Genomic_DNA"/>
</dbReference>
<accession>A0A8H4AKT0</accession>
<dbReference type="PANTHER" id="PTHR31595">
    <property type="entry name" value="LONG-CHAIN-ALCOHOL O-FATTY-ACYLTRANSFERASE 3-RELATED"/>
    <property type="match status" value="1"/>
</dbReference>
<dbReference type="Pfam" id="PF13813">
    <property type="entry name" value="MBOAT_2"/>
    <property type="match status" value="1"/>
</dbReference>
<dbReference type="InterPro" id="IPR032805">
    <property type="entry name" value="Wax_synthase_dom"/>
</dbReference>
<organism evidence="10 11">
    <name type="scientific">Gigaspora margarita</name>
    <dbReference type="NCBI Taxonomy" id="4874"/>
    <lineage>
        <taxon>Eukaryota</taxon>
        <taxon>Fungi</taxon>
        <taxon>Fungi incertae sedis</taxon>
        <taxon>Mucoromycota</taxon>
        <taxon>Glomeromycotina</taxon>
        <taxon>Glomeromycetes</taxon>
        <taxon>Diversisporales</taxon>
        <taxon>Gigasporaceae</taxon>
        <taxon>Gigaspora</taxon>
    </lineage>
</organism>
<evidence type="ECO:0000256" key="1">
    <source>
        <dbReference type="ARBA" id="ARBA00004141"/>
    </source>
</evidence>
<feature type="transmembrane region" description="Helical" evidence="8">
    <location>
        <begin position="41"/>
        <end position="62"/>
    </location>
</feature>
<evidence type="ECO:0000256" key="8">
    <source>
        <dbReference type="SAM" id="Phobius"/>
    </source>
</evidence>
<keyword evidence="7 8" id="KW-0472">Membrane</keyword>
<feature type="transmembrane region" description="Helical" evidence="8">
    <location>
        <begin position="302"/>
        <end position="324"/>
    </location>
</feature>
<comment type="similarity">
    <text evidence="3">Belongs to the wax synthase family.</text>
</comment>
<reference evidence="10 11" key="1">
    <citation type="journal article" date="2019" name="Environ. Microbiol.">
        <title>At the nexus of three kingdoms: the genome of the mycorrhizal fungus Gigaspora margarita provides insights into plant, endobacterial and fungal interactions.</title>
        <authorList>
            <person name="Venice F."/>
            <person name="Ghignone S."/>
            <person name="Salvioli di Fossalunga A."/>
            <person name="Amselem J."/>
            <person name="Novero M."/>
            <person name="Xianan X."/>
            <person name="Sedzielewska Toro K."/>
            <person name="Morin E."/>
            <person name="Lipzen A."/>
            <person name="Grigoriev I.V."/>
            <person name="Henrissat B."/>
            <person name="Martin F.M."/>
            <person name="Bonfante P."/>
        </authorList>
    </citation>
    <scope>NUCLEOTIDE SEQUENCE [LARGE SCALE GENOMIC DNA]</scope>
    <source>
        <strain evidence="10 11">BEG34</strain>
    </source>
</reference>
<keyword evidence="4" id="KW-0808">Transferase</keyword>
<evidence type="ECO:0000313" key="10">
    <source>
        <dbReference type="EMBL" id="KAF0507079.1"/>
    </source>
</evidence>
<dbReference type="InterPro" id="IPR044851">
    <property type="entry name" value="Wax_synthase"/>
</dbReference>
<sequence length="421" mass="49251">MSQTYVFPPTLNPLVYITVFHVPLLAFIFLSLKPITCKRHACVLFIIIFVQILIPFLYHGIYESQMNFTIALLAMLYTSKMMIWLKKNYQSSIDSKIKIPSFTASLFNWRPNAVKIPDESRHQKYIDSINVTDLNIKMINHTSKAIINVVIFDLITEYLRYNKPKFSERSYGLRVLDYLKTGRPFIEPYTFLNCIIFIILGIILCSLMWNIYCIISGIILKPLLSDSVNKNRKREESKIFKTNLKEWLILTIFYTKPLMGKPYFSTGPRDLWSNQWHQIHNQNFQELGYLPIRSYFKHNKTLGQVLGICSVFLISGLFHDYIAIVAFNHFSLDYVVFFLFHGILLILWEAVEGKILGRGKDFKDNFGSKFFKMTLFLPIAIFTTPLFAEPYVKGIDFHSYLNICSNLTKWTNKKIFLCDTQ</sequence>
<dbReference type="GO" id="GO:0008374">
    <property type="term" value="F:O-acyltransferase activity"/>
    <property type="evidence" value="ECO:0007669"/>
    <property type="project" value="InterPro"/>
</dbReference>
<evidence type="ECO:0000256" key="6">
    <source>
        <dbReference type="ARBA" id="ARBA00022989"/>
    </source>
</evidence>
<evidence type="ECO:0000256" key="5">
    <source>
        <dbReference type="ARBA" id="ARBA00022692"/>
    </source>
</evidence>
<dbReference type="AlphaFoldDB" id="A0A8H4AKT0"/>
<evidence type="ECO:0000313" key="11">
    <source>
        <dbReference type="Proteomes" id="UP000439903"/>
    </source>
</evidence>
<comment type="pathway">
    <text evidence="2">Secondary metabolite biosynthesis.</text>
</comment>
<feature type="transmembrane region" description="Helical" evidence="8">
    <location>
        <begin position="370"/>
        <end position="388"/>
    </location>
</feature>
<name>A0A8H4AKT0_GIGMA</name>
<dbReference type="GO" id="GO:0016020">
    <property type="term" value="C:membrane"/>
    <property type="evidence" value="ECO:0007669"/>
    <property type="project" value="UniProtKB-SubCell"/>
</dbReference>
<dbReference type="OrthoDB" id="1077582at2759"/>
<keyword evidence="5 8" id="KW-0812">Transmembrane</keyword>
<feature type="transmembrane region" description="Helical" evidence="8">
    <location>
        <begin position="330"/>
        <end position="350"/>
    </location>
</feature>
<comment type="subcellular location">
    <subcellularLocation>
        <location evidence="1">Membrane</location>
        <topology evidence="1">Multi-pass membrane protein</topology>
    </subcellularLocation>
</comment>
<dbReference type="PANTHER" id="PTHR31595:SF57">
    <property type="entry name" value="OS04G0481900 PROTEIN"/>
    <property type="match status" value="1"/>
</dbReference>
<evidence type="ECO:0000256" key="4">
    <source>
        <dbReference type="ARBA" id="ARBA00022679"/>
    </source>
</evidence>
<feature type="domain" description="Wax synthase" evidence="9">
    <location>
        <begin position="256"/>
        <end position="339"/>
    </location>
</feature>
<comment type="caution">
    <text evidence="10">The sequence shown here is derived from an EMBL/GenBank/DDBJ whole genome shotgun (WGS) entry which is preliminary data.</text>
</comment>
<dbReference type="GO" id="GO:0006629">
    <property type="term" value="P:lipid metabolic process"/>
    <property type="evidence" value="ECO:0007669"/>
    <property type="project" value="InterPro"/>
</dbReference>
<evidence type="ECO:0000259" key="9">
    <source>
        <dbReference type="Pfam" id="PF13813"/>
    </source>
</evidence>
<gene>
    <name evidence="10" type="ORF">F8M41_019072</name>
</gene>
<keyword evidence="11" id="KW-1185">Reference proteome</keyword>
<evidence type="ECO:0000256" key="7">
    <source>
        <dbReference type="ARBA" id="ARBA00023136"/>
    </source>
</evidence>
<evidence type="ECO:0000256" key="3">
    <source>
        <dbReference type="ARBA" id="ARBA00007282"/>
    </source>
</evidence>